<feature type="transmembrane region" description="Helical" evidence="11">
    <location>
        <begin position="307"/>
        <end position="326"/>
    </location>
</feature>
<evidence type="ECO:0000256" key="6">
    <source>
        <dbReference type="ARBA" id="ARBA00022824"/>
    </source>
</evidence>
<comment type="caution">
    <text evidence="12">The sequence shown here is derived from an EMBL/GenBank/DDBJ whole genome shotgun (WGS) entry which is preliminary data.</text>
</comment>
<feature type="region of interest" description="Disordered" evidence="10">
    <location>
        <begin position="349"/>
        <end position="370"/>
    </location>
</feature>
<dbReference type="Proteomes" id="UP000789508">
    <property type="component" value="Unassembled WGS sequence"/>
</dbReference>
<gene>
    <name evidence="12" type="ORF">ALEPTO_LOCUS5664</name>
</gene>
<evidence type="ECO:0000256" key="5">
    <source>
        <dbReference type="ARBA" id="ARBA00022692"/>
    </source>
</evidence>
<dbReference type="EMBL" id="CAJVPS010001664">
    <property type="protein sequence ID" value="CAG8546480.1"/>
    <property type="molecule type" value="Genomic_DNA"/>
</dbReference>
<feature type="compositionally biased region" description="Low complexity" evidence="10">
    <location>
        <begin position="349"/>
        <end position="364"/>
    </location>
</feature>
<evidence type="ECO:0000256" key="11">
    <source>
        <dbReference type="SAM" id="Phobius"/>
    </source>
</evidence>
<organism evidence="12 13">
    <name type="scientific">Ambispora leptoticha</name>
    <dbReference type="NCBI Taxonomy" id="144679"/>
    <lineage>
        <taxon>Eukaryota</taxon>
        <taxon>Fungi</taxon>
        <taxon>Fungi incertae sedis</taxon>
        <taxon>Mucoromycota</taxon>
        <taxon>Glomeromycotina</taxon>
        <taxon>Glomeromycetes</taxon>
        <taxon>Archaeosporales</taxon>
        <taxon>Ambisporaceae</taxon>
        <taxon>Ambispora</taxon>
    </lineage>
</organism>
<comment type="similarity">
    <text evidence="2">Belongs to the nucleotide-sugar transporter family. SLC35B subfamily.</text>
</comment>
<dbReference type="PANTHER" id="PTHR10778">
    <property type="entry name" value="SOLUTE CARRIER FAMILY 35 MEMBER B"/>
    <property type="match status" value="1"/>
</dbReference>
<dbReference type="GO" id="GO:0005460">
    <property type="term" value="F:UDP-glucose transmembrane transporter activity"/>
    <property type="evidence" value="ECO:0007669"/>
    <property type="project" value="TreeGrafter"/>
</dbReference>
<evidence type="ECO:0000256" key="10">
    <source>
        <dbReference type="SAM" id="MobiDB-lite"/>
    </source>
</evidence>
<comment type="subcellular location">
    <subcellularLocation>
        <location evidence="1">Endoplasmic reticulum membrane</location>
        <topology evidence="1">Multi-pass membrane protein</topology>
    </subcellularLocation>
</comment>
<dbReference type="GO" id="GO:0005789">
    <property type="term" value="C:endoplasmic reticulum membrane"/>
    <property type="evidence" value="ECO:0007669"/>
    <property type="project" value="UniProtKB-SubCell"/>
</dbReference>
<dbReference type="GO" id="GO:0000139">
    <property type="term" value="C:Golgi membrane"/>
    <property type="evidence" value="ECO:0007669"/>
    <property type="project" value="TreeGrafter"/>
</dbReference>
<evidence type="ECO:0000256" key="4">
    <source>
        <dbReference type="ARBA" id="ARBA00022597"/>
    </source>
</evidence>
<dbReference type="AlphaFoldDB" id="A0A9N9FLX4"/>
<name>A0A9N9FLX4_9GLOM</name>
<evidence type="ECO:0000256" key="3">
    <source>
        <dbReference type="ARBA" id="ARBA00022448"/>
    </source>
</evidence>
<feature type="transmembrane region" description="Helical" evidence="11">
    <location>
        <begin position="281"/>
        <end position="301"/>
    </location>
</feature>
<evidence type="ECO:0000256" key="1">
    <source>
        <dbReference type="ARBA" id="ARBA00004477"/>
    </source>
</evidence>
<keyword evidence="13" id="KW-1185">Reference proteome</keyword>
<keyword evidence="5 11" id="KW-0812">Transmembrane</keyword>
<evidence type="ECO:0000313" key="13">
    <source>
        <dbReference type="Proteomes" id="UP000789508"/>
    </source>
</evidence>
<feature type="transmembrane region" description="Helical" evidence="11">
    <location>
        <begin position="217"/>
        <end position="236"/>
    </location>
</feature>
<feature type="transmembrane region" description="Helical" evidence="11">
    <location>
        <begin position="53"/>
        <end position="74"/>
    </location>
</feature>
<sequence length="370" mass="41778">MSLLKVLFCVTGIYVCFLTWGVLQERVSTTPYNKISNNDINESSLKPKHFRHFIFLNTIQSFTASIVALCHLIGTGNKSILKNNFKNPDLLFRYLQVAFLQSVGSPFGYQSLKHIDYPTMILGKSCKLVPVMLMNVLLYRKRFPLYKYIVVFLITLGVSGFMLLQPISEKKRAGGAASNSIYGILLLSVSLLVDGVTNATQDQIFHKYKVTGQQMMLSMNLFGGSLMLGYLLIPWNSELGNAVNFCFEYPAVIKDIMLFSLCGALGQCFIFYALQNFGSFFLVTVTVTRKLFTMLLSVFWFNHQLSFGQWVAVACVFSGIALEAFVKQSEKRRLEKNFEIKEKEKGLSNKNGYYKKQSSSSSEKGSTKIE</sequence>
<keyword evidence="8 11" id="KW-0472">Membrane</keyword>
<dbReference type="SUPFAM" id="SSF103481">
    <property type="entry name" value="Multidrug resistance efflux transporter EmrE"/>
    <property type="match status" value="1"/>
</dbReference>
<dbReference type="GO" id="GO:0005459">
    <property type="term" value="F:UDP-galactose transmembrane transporter activity"/>
    <property type="evidence" value="ECO:0007669"/>
    <property type="project" value="TreeGrafter"/>
</dbReference>
<protein>
    <recommendedName>
        <fullName evidence="9">UDP-galactose transporter homolog 1</fullName>
    </recommendedName>
</protein>
<keyword evidence="7 11" id="KW-1133">Transmembrane helix</keyword>
<dbReference type="InterPro" id="IPR013657">
    <property type="entry name" value="SCL35B1-4/HUT1"/>
</dbReference>
<feature type="transmembrane region" description="Helical" evidence="11">
    <location>
        <begin position="176"/>
        <end position="196"/>
    </location>
</feature>
<proteinExistence type="inferred from homology"/>
<feature type="transmembrane region" description="Helical" evidence="11">
    <location>
        <begin position="145"/>
        <end position="164"/>
    </location>
</feature>
<dbReference type="OrthoDB" id="1601at2759"/>
<keyword evidence="4" id="KW-0762">Sugar transport</keyword>
<evidence type="ECO:0000313" key="12">
    <source>
        <dbReference type="EMBL" id="CAG8546480.1"/>
    </source>
</evidence>
<evidence type="ECO:0000256" key="7">
    <source>
        <dbReference type="ARBA" id="ARBA00022989"/>
    </source>
</evidence>
<reference evidence="12" key="1">
    <citation type="submission" date="2021-06" db="EMBL/GenBank/DDBJ databases">
        <authorList>
            <person name="Kallberg Y."/>
            <person name="Tangrot J."/>
            <person name="Rosling A."/>
        </authorList>
    </citation>
    <scope>NUCLEOTIDE SEQUENCE</scope>
    <source>
        <strain evidence="12">FL130A</strain>
    </source>
</reference>
<evidence type="ECO:0000256" key="9">
    <source>
        <dbReference type="ARBA" id="ARBA00041103"/>
    </source>
</evidence>
<dbReference type="Pfam" id="PF08449">
    <property type="entry name" value="UAA"/>
    <property type="match status" value="1"/>
</dbReference>
<accession>A0A9N9FLX4</accession>
<evidence type="ECO:0000256" key="2">
    <source>
        <dbReference type="ARBA" id="ARBA00010694"/>
    </source>
</evidence>
<evidence type="ECO:0000256" key="8">
    <source>
        <dbReference type="ARBA" id="ARBA00023136"/>
    </source>
</evidence>
<feature type="transmembrane region" description="Helical" evidence="11">
    <location>
        <begin position="256"/>
        <end position="274"/>
    </location>
</feature>
<keyword evidence="3" id="KW-0813">Transport</keyword>
<dbReference type="InterPro" id="IPR037185">
    <property type="entry name" value="EmrE-like"/>
</dbReference>
<dbReference type="PANTHER" id="PTHR10778:SF10">
    <property type="entry name" value="SOLUTE CARRIER FAMILY 35 MEMBER B1"/>
    <property type="match status" value="1"/>
</dbReference>
<keyword evidence="6" id="KW-0256">Endoplasmic reticulum</keyword>